<dbReference type="GO" id="GO:0006508">
    <property type="term" value="P:proteolysis"/>
    <property type="evidence" value="ECO:0007669"/>
    <property type="project" value="InterPro"/>
</dbReference>
<dbReference type="InterPro" id="IPR003137">
    <property type="entry name" value="PA_domain"/>
</dbReference>
<dbReference type="SUPFAM" id="SSF53187">
    <property type="entry name" value="Zn-dependent exopeptidases"/>
    <property type="match status" value="1"/>
</dbReference>
<dbReference type="Gene3D" id="3.40.630.10">
    <property type="entry name" value="Zn peptidases"/>
    <property type="match status" value="1"/>
</dbReference>
<dbReference type="PANTHER" id="PTHR12147">
    <property type="entry name" value="METALLOPEPTIDASE M28 FAMILY MEMBER"/>
    <property type="match status" value="1"/>
</dbReference>
<dbReference type="Pfam" id="PF02225">
    <property type="entry name" value="PA"/>
    <property type="match status" value="1"/>
</dbReference>
<feature type="chain" id="PRO_5039562196" evidence="1">
    <location>
        <begin position="22"/>
        <end position="488"/>
    </location>
</feature>
<dbReference type="InterPro" id="IPR045175">
    <property type="entry name" value="M28_fam"/>
</dbReference>
<protein>
    <submittedName>
        <fullName evidence="4">Aminopeptidase S</fullName>
        <ecNumber evidence="4">3.4.11.24</ecNumber>
    </submittedName>
</protein>
<keyword evidence="1" id="KW-0732">Signal</keyword>
<organism evidence="4 5">
    <name type="scientific">Mycolicibacterium chubuense</name>
    <name type="common">Mycobacterium chubuense</name>
    <dbReference type="NCBI Taxonomy" id="1800"/>
    <lineage>
        <taxon>Bacteria</taxon>
        <taxon>Bacillati</taxon>
        <taxon>Actinomycetota</taxon>
        <taxon>Actinomycetes</taxon>
        <taxon>Mycobacteriales</taxon>
        <taxon>Mycobacteriaceae</taxon>
        <taxon>Mycolicibacterium</taxon>
    </lineage>
</organism>
<keyword evidence="5" id="KW-1185">Reference proteome</keyword>
<dbReference type="RefSeq" id="WP_048418870.1">
    <property type="nucleotide sequence ID" value="NZ_JYNX01000036.1"/>
</dbReference>
<feature type="signal peptide" evidence="1">
    <location>
        <begin position="1"/>
        <end position="21"/>
    </location>
</feature>
<evidence type="ECO:0000259" key="2">
    <source>
        <dbReference type="Pfam" id="PF02225"/>
    </source>
</evidence>
<dbReference type="EMBL" id="JYNX01000036">
    <property type="protein sequence ID" value="KMO79353.1"/>
    <property type="molecule type" value="Genomic_DNA"/>
</dbReference>
<dbReference type="Pfam" id="PF04389">
    <property type="entry name" value="Peptidase_M28"/>
    <property type="match status" value="1"/>
</dbReference>
<keyword evidence="4" id="KW-0645">Protease</keyword>
<dbReference type="PATRIC" id="fig|1800.3.peg.2900"/>
<feature type="domain" description="PA" evidence="2">
    <location>
        <begin position="137"/>
        <end position="215"/>
    </location>
</feature>
<dbReference type="InterPro" id="IPR046450">
    <property type="entry name" value="PA_dom_sf"/>
</dbReference>
<dbReference type="GO" id="GO:0004177">
    <property type="term" value="F:aminopeptidase activity"/>
    <property type="evidence" value="ECO:0007669"/>
    <property type="project" value="UniProtKB-KW"/>
</dbReference>
<accession>A0A0J6WBL9</accession>
<name>A0A0J6WBL9_MYCCU</name>
<dbReference type="Gene3D" id="3.50.30.30">
    <property type="match status" value="1"/>
</dbReference>
<comment type="caution">
    <text evidence="4">The sequence shown here is derived from an EMBL/GenBank/DDBJ whole genome shotgun (WGS) entry which is preliminary data.</text>
</comment>
<dbReference type="SUPFAM" id="SSF52025">
    <property type="entry name" value="PA domain"/>
    <property type="match status" value="1"/>
</dbReference>
<feature type="domain" description="Peptidase M28" evidence="3">
    <location>
        <begin position="244"/>
        <end position="461"/>
    </location>
</feature>
<dbReference type="Proteomes" id="UP000036176">
    <property type="component" value="Unassembled WGS sequence"/>
</dbReference>
<dbReference type="GO" id="GO:0008235">
    <property type="term" value="F:metalloexopeptidase activity"/>
    <property type="evidence" value="ECO:0007669"/>
    <property type="project" value="InterPro"/>
</dbReference>
<dbReference type="PANTHER" id="PTHR12147:SF26">
    <property type="entry name" value="PEPTIDASE M28 DOMAIN-CONTAINING PROTEIN"/>
    <property type="match status" value="1"/>
</dbReference>
<gene>
    <name evidence="4" type="ORF">MCHUDSM44219_02895</name>
</gene>
<dbReference type="CDD" id="cd04816">
    <property type="entry name" value="PA_SaNapH_like"/>
    <property type="match status" value="1"/>
</dbReference>
<keyword evidence="4" id="KW-0031">Aminopeptidase</keyword>
<evidence type="ECO:0000313" key="5">
    <source>
        <dbReference type="Proteomes" id="UP000036176"/>
    </source>
</evidence>
<dbReference type="EC" id="3.4.11.24" evidence="4"/>
<evidence type="ECO:0000256" key="1">
    <source>
        <dbReference type="SAM" id="SignalP"/>
    </source>
</evidence>
<dbReference type="InterPro" id="IPR007484">
    <property type="entry name" value="Peptidase_M28"/>
</dbReference>
<dbReference type="OrthoDB" id="345880at2"/>
<reference evidence="4 5" key="1">
    <citation type="journal article" date="2015" name="Genome Biol. Evol.">
        <title>Characterization of Three Mycobacterium spp. with Potential Use in Bioremediation by Genome Sequencing and Comparative Genomics.</title>
        <authorList>
            <person name="Das S."/>
            <person name="Pettersson B.M."/>
            <person name="Behra P.R."/>
            <person name="Ramesh M."/>
            <person name="Dasgupta S."/>
            <person name="Bhattacharya A."/>
            <person name="Kirsebom L.A."/>
        </authorList>
    </citation>
    <scope>NUCLEOTIDE SEQUENCE [LARGE SCALE GENOMIC DNA]</scope>
    <source>
        <strain evidence="4 5">DSM 44219</strain>
    </source>
</reference>
<dbReference type="AlphaFoldDB" id="A0A0J6WBL9"/>
<evidence type="ECO:0000313" key="4">
    <source>
        <dbReference type="EMBL" id="KMO79353.1"/>
    </source>
</evidence>
<proteinExistence type="predicted"/>
<dbReference type="PROSITE" id="PS51257">
    <property type="entry name" value="PROKAR_LIPOPROTEIN"/>
    <property type="match status" value="1"/>
</dbReference>
<keyword evidence="4" id="KW-0378">Hydrolase</keyword>
<sequence precursor="true">MTRRHVAAALALLCCVLTACSSNTPAPPSDLAADLAGKVTVDGVFRHLTELQKIADAHDGNRADGTPGYQASVDYVAKLLRDKGFDVQTPEFQRLSGSRGGKPALTVAGRSYRTDQASLLITTKPGGLRAITLRPRTPAGCTAADYGSAAVKGAIAVVDDTSCSIVAKHDAAVARGAVGVLVVSQATPARPVGAPPGLFTPGYYQSMTIPVGVIDPTADAALRRTDAPVTLVLDNKPVMTTSRNVIAQTRSGDPDSVVMAGAHLDSVSSGPGINDNGTGVATILETALQMGPEFGGANAVRFAFWGAGEVSADGSMSYLRSLDADRLDAIALYLDFDVLGSTNAGYFTVDGDQSAQTATTVPALPQGSAGIERTLAGRLYAHGVRPADMPLTRGTDYAAFLAAGVPVGGVTTGTSQRKSEVQARIWGGKAGVAFDPNYHTRADTIDNVDRDALTIMASTAAFAVGGYAQSIEGVNGVPAHDQRNRRTP</sequence>
<evidence type="ECO:0000259" key="3">
    <source>
        <dbReference type="Pfam" id="PF04389"/>
    </source>
</evidence>